<feature type="transmembrane region" description="Helical" evidence="1">
    <location>
        <begin position="292"/>
        <end position="312"/>
    </location>
</feature>
<feature type="transmembrane region" description="Helical" evidence="1">
    <location>
        <begin position="106"/>
        <end position="124"/>
    </location>
</feature>
<protein>
    <submittedName>
        <fullName evidence="2">Membrane protein</fullName>
    </submittedName>
</protein>
<dbReference type="PANTHER" id="PTHR38454:SF1">
    <property type="entry name" value="INTEGRAL MEMBRANE PROTEIN"/>
    <property type="match status" value="1"/>
</dbReference>
<feature type="transmembrane region" description="Helical" evidence="1">
    <location>
        <begin position="406"/>
        <end position="429"/>
    </location>
</feature>
<evidence type="ECO:0000313" key="3">
    <source>
        <dbReference type="Proteomes" id="UP000306241"/>
    </source>
</evidence>
<feature type="transmembrane region" description="Helical" evidence="1">
    <location>
        <begin position="160"/>
        <end position="178"/>
    </location>
</feature>
<feature type="transmembrane region" description="Helical" evidence="1">
    <location>
        <begin position="228"/>
        <end position="251"/>
    </location>
</feature>
<evidence type="ECO:0000313" key="2">
    <source>
        <dbReference type="EMBL" id="VTT47237.1"/>
    </source>
</evidence>
<feature type="transmembrane region" description="Helical" evidence="1">
    <location>
        <begin position="835"/>
        <end position="854"/>
    </location>
</feature>
<keyword evidence="1" id="KW-0472">Membrane</keyword>
<feature type="transmembrane region" description="Helical" evidence="1">
    <location>
        <begin position="7"/>
        <end position="29"/>
    </location>
</feature>
<proteinExistence type="predicted"/>
<dbReference type="EMBL" id="LR594052">
    <property type="protein sequence ID" value="VTT47237.1"/>
    <property type="molecule type" value="Genomic_DNA"/>
</dbReference>
<feature type="transmembrane region" description="Helical" evidence="1">
    <location>
        <begin position="198"/>
        <end position="216"/>
    </location>
</feature>
<organism evidence="2 3">
    <name type="scientific">Streptococcus porcinus</name>
    <dbReference type="NCBI Taxonomy" id="1340"/>
    <lineage>
        <taxon>Bacteria</taxon>
        <taxon>Bacillati</taxon>
        <taxon>Bacillota</taxon>
        <taxon>Bacilli</taxon>
        <taxon>Lactobacillales</taxon>
        <taxon>Streptococcaceae</taxon>
        <taxon>Streptococcus</taxon>
    </lineage>
</organism>
<keyword evidence="1" id="KW-1133">Transmembrane helix</keyword>
<dbReference type="Proteomes" id="UP000306241">
    <property type="component" value="Chromosome"/>
</dbReference>
<feature type="transmembrane region" description="Helical" evidence="1">
    <location>
        <begin position="436"/>
        <end position="459"/>
    </location>
</feature>
<feature type="transmembrane region" description="Helical" evidence="1">
    <location>
        <begin position="356"/>
        <end position="373"/>
    </location>
</feature>
<keyword evidence="1" id="KW-0812">Transmembrane</keyword>
<name>A0A4V0HH00_STRPO</name>
<gene>
    <name evidence="2" type="ORF">NCTC10924_01934</name>
</gene>
<dbReference type="Pfam" id="PF09586">
    <property type="entry name" value="YfhO"/>
    <property type="match status" value="1"/>
</dbReference>
<dbReference type="OrthoDB" id="9815466at2"/>
<dbReference type="RefSeq" id="WP_093959048.1">
    <property type="nucleotide sequence ID" value="NZ_CP070236.1"/>
</dbReference>
<evidence type="ECO:0000256" key="1">
    <source>
        <dbReference type="SAM" id="Phobius"/>
    </source>
</evidence>
<feature type="transmembrane region" description="Helical" evidence="1">
    <location>
        <begin position="380"/>
        <end position="400"/>
    </location>
</feature>
<dbReference type="PANTHER" id="PTHR38454">
    <property type="entry name" value="INTEGRAL MEMBRANE PROTEIN-RELATED"/>
    <property type="match status" value="1"/>
</dbReference>
<feature type="transmembrane region" description="Helical" evidence="1">
    <location>
        <begin position="319"/>
        <end position="336"/>
    </location>
</feature>
<dbReference type="InterPro" id="IPR018580">
    <property type="entry name" value="Uncharacterised_YfhO"/>
</dbReference>
<sequence length="862" mass="99478">MIQKKHVSTLLVYLASFILPTLIMFIVLLSKGIYWGSGKTILASDGFHQYVIFAQTLRNILHGSDSIFYTFTSGLGLNFYALISYYLGSFFSPFVYFFNLKSMPDAIYLFTLLKFGLIGLSTNFTLQKLYREVKPYLILTLSTSFALMSFLTSQLEINTWLDVFILLPLIILGLHRLINQKIGCYYFTLTILFIQNYYFAYMASIFLTIYLLIQLLNQESCKDRVKTFLRFVNISILSALSASFMLLPTYLDLRNQGEKFTPISKLITENSWSLDLLSKSIIGTYDTTKFNAIPMIFVGLLPLLLSTLYFTVKSIKWQVKFAYLIFIVIICLSYYFQPLDLFWQAMHAPNMFLHRYAWTIPLLLILLSCETLTHIEELSINKIVFAFTIISLSLASPYLFLEHYSFLTASLFFLTIAFLTAYTIILLSLEEFKFPIIIIIIFTLIFTTLESTLNTYYVVSGLEKEWVFPTREGYNKNLKEIDSLVKKQNEVDTDFYRTERVIPQTGNDSMKFNYHGISQFSSIRNRLSSRVLDRLGFKSEGTNLNLRYQNNTLIADSLFAVKYNLSESENKKFGFTKVNQIDRVSLYKNNNALPLAIMTNGKYVDANFTVNTLDNQTRLLNRLSGKNYTYFTEQAAELKSTGKMVGKQISNKAETNAEDTVVSYRLKIPENKQMYLSLPNISFENQQEKDILITINGKTSHYTTDNTFTFFDLGYFKDEQIVDIHIIFPKNKSISFDSPHFYSLDINNYQKALSIIKNRKVSLSQKQNKLSLSYQTTRDSSILLTLPYDQGWSAKHNNKPIVIRKAQKGFMAIDVPKGKGKIYLTFIPKGFKEGLVLSLIAFVIFSIQFILKLLHRKNQPYN</sequence>
<reference evidence="2 3" key="1">
    <citation type="submission" date="2019-05" db="EMBL/GenBank/DDBJ databases">
        <authorList>
            <consortium name="Pathogen Informatics"/>
        </authorList>
    </citation>
    <scope>NUCLEOTIDE SEQUENCE [LARGE SCALE GENOMIC DNA]</scope>
    <source>
        <strain evidence="2 3">NCTC10924</strain>
    </source>
</reference>
<dbReference type="AlphaFoldDB" id="A0A4V0HH00"/>
<feature type="transmembrane region" description="Helical" evidence="1">
    <location>
        <begin position="136"/>
        <end position="153"/>
    </location>
</feature>
<accession>A0A4V0HH00</accession>
<feature type="transmembrane region" description="Helical" evidence="1">
    <location>
        <begin position="79"/>
        <end position="99"/>
    </location>
</feature>